<reference evidence="8" key="1">
    <citation type="submission" date="2023-01" db="EMBL/GenBank/DDBJ databases">
        <authorList>
            <person name="Van Ghelder C."/>
            <person name="Rancurel C."/>
        </authorList>
    </citation>
    <scope>NUCLEOTIDE SEQUENCE</scope>
    <source>
        <strain evidence="8">CNCM I-4278</strain>
    </source>
</reference>
<name>A0A9W4XKA5_9PLEO</name>
<dbReference type="GO" id="GO:0098552">
    <property type="term" value="C:side of membrane"/>
    <property type="evidence" value="ECO:0007669"/>
    <property type="project" value="UniProtKB-KW"/>
</dbReference>
<evidence type="ECO:0000256" key="3">
    <source>
        <dbReference type="ARBA" id="ARBA00022729"/>
    </source>
</evidence>
<dbReference type="InterPro" id="IPR017853">
    <property type="entry name" value="GH"/>
</dbReference>
<dbReference type="AlphaFoldDB" id="A0A9W4XKA5"/>
<keyword evidence="7" id="KW-1133">Transmembrane helix</keyword>
<comment type="subcellular location">
    <subcellularLocation>
        <location evidence="1 5">Cell membrane</location>
        <topology evidence="1 5">Lipid-anchor</topology>
        <topology evidence="1 5">GPI-anchor</topology>
    </subcellularLocation>
</comment>
<feature type="chain" id="PRO_5041021674" description="1,3-beta-glucanosyltransferase" evidence="5">
    <location>
        <begin position="22"/>
        <end position="646"/>
    </location>
</feature>
<keyword evidence="5" id="KW-0808">Transferase</keyword>
<evidence type="ECO:0000256" key="5">
    <source>
        <dbReference type="RuleBase" id="RU361209"/>
    </source>
</evidence>
<keyword evidence="4" id="KW-0325">Glycoprotein</keyword>
<sequence length="646" mass="71833">MASLKILLVGCFLAFAKLSATLDRVVTNGRFLVNNVTGGQIILNGVAYSTTNFTGSDKAKRDSLQNAEACRRDAALMQLLGINLIVVDGELDLNIDHDECFSIFNAVQIYILLNIQYDFVWNPLKDPGSSYAGDRPREIFQMIDAVKNYDNFLGLMVGMYPEPEYFPPFGNDIDQYVDAAKILRVFVRDVKEYAIKNSARPVIVGAMLNRAVDQDFWPDVLMWLSCNVVSESAPSAIDFLYLATGTTQFLNTTYSVNRIVKLGHFLNQTDYETPTLARYKTYKTNTNITSVYYNDNQTITHDNDIFFGGNGLFRYPLDDPFMGLIRDQWANVLINADYEPANLITIDVDDNVQLTWRFDTVNNILRNTNTEALIDESRPREQYIQPRLSCASDLIKNKTTTISGATYSLPADWELPTRPPQVDDLITKGASGKVGKMVDVTVTTIKQQIRDSNGKITNVLLRPTPSKARTTDPSTPPSIPSTSSLSTASKAGIGAGSAIGALVIIGMALFVYWRRNRQITSASSTEANAKAATEENLFFKPELPLNNVVEKGGDTPAELSQSLLQQQPPQELPGIQLGTDEVEECVPVVELPGKDTRGPQELAGDGATDLNNVKREPDERKIMSEKLTCRRLVQMEENKEMNKEHE</sequence>
<gene>
    <name evidence="8" type="ORF">PDIGIT_LOCUS1276</name>
</gene>
<dbReference type="SUPFAM" id="SSF51445">
    <property type="entry name" value="(Trans)glycosidases"/>
    <property type="match status" value="1"/>
</dbReference>
<dbReference type="Proteomes" id="UP001152607">
    <property type="component" value="Unassembled WGS sequence"/>
</dbReference>
<dbReference type="Pfam" id="PF03198">
    <property type="entry name" value="Glyco_hydro_72"/>
    <property type="match status" value="1"/>
</dbReference>
<evidence type="ECO:0000256" key="1">
    <source>
        <dbReference type="ARBA" id="ARBA00004609"/>
    </source>
</evidence>
<dbReference type="GO" id="GO:0031505">
    <property type="term" value="P:fungal-type cell wall organization"/>
    <property type="evidence" value="ECO:0007669"/>
    <property type="project" value="TreeGrafter"/>
</dbReference>
<evidence type="ECO:0000313" key="9">
    <source>
        <dbReference type="Proteomes" id="UP001152607"/>
    </source>
</evidence>
<dbReference type="PANTHER" id="PTHR31468">
    <property type="entry name" value="1,3-BETA-GLUCANOSYLTRANSFERASE GAS1"/>
    <property type="match status" value="1"/>
</dbReference>
<comment type="similarity">
    <text evidence="2 5">Belongs to the glycosyl hydrolase 72 family.</text>
</comment>
<comment type="caution">
    <text evidence="8">The sequence shown here is derived from an EMBL/GenBank/DDBJ whole genome shotgun (WGS) entry which is preliminary data.</text>
</comment>
<dbReference type="Gene3D" id="3.20.20.80">
    <property type="entry name" value="Glycosidases"/>
    <property type="match status" value="1"/>
</dbReference>
<dbReference type="EC" id="2.4.1.-" evidence="5"/>
<dbReference type="GO" id="GO:0071970">
    <property type="term" value="P:fungal-type cell wall (1-&gt;3)-beta-D-glucan biosynthetic process"/>
    <property type="evidence" value="ECO:0007669"/>
    <property type="project" value="TreeGrafter"/>
</dbReference>
<dbReference type="InterPro" id="IPR004886">
    <property type="entry name" value="Glucanosyltransferase"/>
</dbReference>
<dbReference type="PANTHER" id="PTHR31468:SF4">
    <property type="entry name" value="1,3-BETA-GLUCANOSYLTRANSFERASE GAS3-RELATED"/>
    <property type="match status" value="1"/>
</dbReference>
<feature type="region of interest" description="Disordered" evidence="6">
    <location>
        <begin position="591"/>
        <end position="624"/>
    </location>
</feature>
<organism evidence="8 9">
    <name type="scientific">Periconia digitata</name>
    <dbReference type="NCBI Taxonomy" id="1303443"/>
    <lineage>
        <taxon>Eukaryota</taxon>
        <taxon>Fungi</taxon>
        <taxon>Dikarya</taxon>
        <taxon>Ascomycota</taxon>
        <taxon>Pezizomycotina</taxon>
        <taxon>Dothideomycetes</taxon>
        <taxon>Pleosporomycetidae</taxon>
        <taxon>Pleosporales</taxon>
        <taxon>Massarineae</taxon>
        <taxon>Periconiaceae</taxon>
        <taxon>Periconia</taxon>
    </lineage>
</organism>
<dbReference type="GO" id="GO:0042124">
    <property type="term" value="F:1,3-beta-glucanosyltransferase activity"/>
    <property type="evidence" value="ECO:0007669"/>
    <property type="project" value="TreeGrafter"/>
</dbReference>
<accession>A0A9W4XKA5</accession>
<keyword evidence="5" id="KW-0449">Lipoprotein</keyword>
<evidence type="ECO:0000313" key="8">
    <source>
        <dbReference type="EMBL" id="CAI6259181.1"/>
    </source>
</evidence>
<keyword evidence="9" id="KW-1185">Reference proteome</keyword>
<keyword evidence="7" id="KW-0812">Transmembrane</keyword>
<feature type="transmembrane region" description="Helical" evidence="7">
    <location>
        <begin position="491"/>
        <end position="513"/>
    </location>
</feature>
<feature type="signal peptide" evidence="5">
    <location>
        <begin position="1"/>
        <end position="21"/>
    </location>
</feature>
<evidence type="ECO:0000256" key="6">
    <source>
        <dbReference type="SAM" id="MobiDB-lite"/>
    </source>
</evidence>
<dbReference type="GO" id="GO:0005886">
    <property type="term" value="C:plasma membrane"/>
    <property type="evidence" value="ECO:0007669"/>
    <property type="project" value="UniProtKB-SubCell"/>
</dbReference>
<keyword evidence="3 5" id="KW-0732">Signal</keyword>
<comment type="function">
    <text evidence="5">Splits internally a 1,3-beta-glucan molecule and transfers the newly generated reducing end (the donor) to the non-reducing end of another 1,3-beta-glucan molecule (the acceptor) forming a 1,3-beta linkage, resulting in the elongation of 1,3-beta-glucan chains in the cell wall.</text>
</comment>
<dbReference type="EMBL" id="CAOQHR010000001">
    <property type="protein sequence ID" value="CAI6259181.1"/>
    <property type="molecule type" value="Genomic_DNA"/>
</dbReference>
<protein>
    <recommendedName>
        <fullName evidence="5">1,3-beta-glucanosyltransferase</fullName>
        <ecNumber evidence="5">2.4.1.-</ecNumber>
    </recommendedName>
</protein>
<keyword evidence="5 7" id="KW-0472">Membrane</keyword>
<keyword evidence="5" id="KW-0336">GPI-anchor</keyword>
<evidence type="ECO:0000256" key="7">
    <source>
        <dbReference type="SAM" id="Phobius"/>
    </source>
</evidence>
<evidence type="ECO:0000256" key="4">
    <source>
        <dbReference type="ARBA" id="ARBA00023180"/>
    </source>
</evidence>
<dbReference type="OrthoDB" id="5372413at2759"/>
<feature type="compositionally biased region" description="Basic and acidic residues" evidence="6">
    <location>
        <begin position="612"/>
        <end position="624"/>
    </location>
</feature>
<evidence type="ECO:0000256" key="2">
    <source>
        <dbReference type="ARBA" id="ARBA00007528"/>
    </source>
</evidence>
<proteinExistence type="inferred from homology"/>
<feature type="region of interest" description="Disordered" evidence="6">
    <location>
        <begin position="461"/>
        <end position="487"/>
    </location>
</feature>